<dbReference type="Proteomes" id="UP001597478">
    <property type="component" value="Unassembled WGS sequence"/>
</dbReference>
<dbReference type="Gene3D" id="3.30.2140.10">
    <property type="entry name" value="Arylamine N-acetyltransferase"/>
    <property type="match status" value="1"/>
</dbReference>
<dbReference type="PRINTS" id="PR01543">
    <property type="entry name" value="ANATRNSFRASE"/>
</dbReference>
<evidence type="ECO:0000313" key="4">
    <source>
        <dbReference type="Proteomes" id="UP001597478"/>
    </source>
</evidence>
<evidence type="ECO:0000256" key="2">
    <source>
        <dbReference type="RuleBase" id="RU003452"/>
    </source>
</evidence>
<dbReference type="Pfam" id="PF00797">
    <property type="entry name" value="Acetyltransf_2"/>
    <property type="match status" value="1"/>
</dbReference>
<dbReference type="PANTHER" id="PTHR11786:SF0">
    <property type="entry name" value="ARYLAMINE N-ACETYLTRANSFERASE 4-RELATED"/>
    <property type="match status" value="1"/>
</dbReference>
<dbReference type="Gene3D" id="2.40.128.150">
    <property type="entry name" value="Cysteine proteinases"/>
    <property type="match status" value="1"/>
</dbReference>
<sequence>MDTTTMPTTTDIWHSGDLDLDAYLARIGQARATPSAAALTALHEAHVRAIPFENIDPLLGRSPSLAIGDIADKLVHRRRGGYCYEHNLLLAAALEQLGYDVVRQTARVQPDSGGPRTHMNLRVHVDGTDYLADTGFGAGIMHPMPLRTGTEFDQAGWRYRLSADEGGLRLEKFTDGEWRAEYSFGPEPQQPIDYEVANHYVATHPRSPFTGRIVVMRLSDGVCRKLIGKHLVAEHPDGSREHTVIGPDDLAGALRSLDLHLDAADLHLVRERYAGEG</sequence>
<dbReference type="InterPro" id="IPR001447">
    <property type="entry name" value="Arylamine_N-AcTrfase"/>
</dbReference>
<reference evidence="4" key="1">
    <citation type="journal article" date="2019" name="Int. J. Syst. Evol. Microbiol.">
        <title>The Global Catalogue of Microorganisms (GCM) 10K type strain sequencing project: providing services to taxonomists for standard genome sequencing and annotation.</title>
        <authorList>
            <consortium name="The Broad Institute Genomics Platform"/>
            <consortium name="The Broad Institute Genome Sequencing Center for Infectious Disease"/>
            <person name="Wu L."/>
            <person name="Ma J."/>
        </authorList>
    </citation>
    <scope>NUCLEOTIDE SEQUENCE [LARGE SCALE GENOMIC DNA]</scope>
    <source>
        <strain evidence="4">IBRC-M 10906</strain>
    </source>
</reference>
<accession>A0ABW5WBV5</accession>
<dbReference type="RefSeq" id="WP_377392011.1">
    <property type="nucleotide sequence ID" value="NZ_JBHSAN010000027.1"/>
</dbReference>
<comment type="similarity">
    <text evidence="1 2">Belongs to the arylamine N-acetyltransferase family.</text>
</comment>
<evidence type="ECO:0000256" key="1">
    <source>
        <dbReference type="ARBA" id="ARBA00006547"/>
    </source>
</evidence>
<comment type="caution">
    <text evidence="3">The sequence shown here is derived from an EMBL/GenBank/DDBJ whole genome shotgun (WGS) entry which is preliminary data.</text>
</comment>
<gene>
    <name evidence="3" type="ORF">ACFS2C_10515</name>
</gene>
<dbReference type="PANTHER" id="PTHR11786">
    <property type="entry name" value="N-HYDROXYARYLAMINE O-ACETYLTRANSFERASE"/>
    <property type="match status" value="1"/>
</dbReference>
<keyword evidence="4" id="KW-1185">Reference proteome</keyword>
<organism evidence="3 4">
    <name type="scientific">Prauserella oleivorans</name>
    <dbReference type="NCBI Taxonomy" id="1478153"/>
    <lineage>
        <taxon>Bacteria</taxon>
        <taxon>Bacillati</taxon>
        <taxon>Actinomycetota</taxon>
        <taxon>Actinomycetes</taxon>
        <taxon>Pseudonocardiales</taxon>
        <taxon>Pseudonocardiaceae</taxon>
        <taxon>Prauserella</taxon>
    </lineage>
</organism>
<dbReference type="EMBL" id="JBHUOF010000012">
    <property type="protein sequence ID" value="MFD2799825.1"/>
    <property type="molecule type" value="Genomic_DNA"/>
</dbReference>
<dbReference type="InterPro" id="IPR038765">
    <property type="entry name" value="Papain-like_cys_pep_sf"/>
</dbReference>
<protein>
    <submittedName>
        <fullName evidence="3">Arylamine N-acetyltransferase</fullName>
    </submittedName>
</protein>
<proteinExistence type="inferred from homology"/>
<dbReference type="SUPFAM" id="SSF54001">
    <property type="entry name" value="Cysteine proteinases"/>
    <property type="match status" value="1"/>
</dbReference>
<name>A0ABW5WBV5_9PSEU</name>
<evidence type="ECO:0000313" key="3">
    <source>
        <dbReference type="EMBL" id="MFD2799825.1"/>
    </source>
</evidence>